<dbReference type="SUPFAM" id="SSF56436">
    <property type="entry name" value="C-type lectin-like"/>
    <property type="match status" value="1"/>
</dbReference>
<organism evidence="4">
    <name type="scientific">Leptospirillum ferriphilum</name>
    <dbReference type="NCBI Taxonomy" id="178606"/>
    <lineage>
        <taxon>Bacteria</taxon>
        <taxon>Pseudomonadati</taxon>
        <taxon>Nitrospirota</taxon>
        <taxon>Nitrospiria</taxon>
        <taxon>Nitrospirales</taxon>
        <taxon>Nitrospiraceae</taxon>
        <taxon>Leptospirillum</taxon>
    </lineage>
</organism>
<dbReference type="Gene3D" id="3.90.1580.10">
    <property type="entry name" value="paralog of FGE (formylglycine-generating enzyme)"/>
    <property type="match status" value="1"/>
</dbReference>
<evidence type="ECO:0000313" key="4">
    <source>
        <dbReference type="EMBL" id="HFT92382.1"/>
    </source>
</evidence>
<sequence>MSEIQKNEVPISDQTEKDKKQSSSGGEFSDEDLTLEEMTPWALPWKAISITVVVLVLIAGAIQIVGLASNRINRLSKESVRTHGKEPGNFRPMGGVVPRLSSSLPVVKEANGGRLASLAPTKQIVVPAAEGIHAPKGFSYVPPGPFLMGGDDPFANFDEKPVHKVFLPGYFIRKTLVTNKDYKRFIDSQNYIAPPGWKNRNYPPSKGDHPVTFVSYYNAADYAKWEGSRLCSEEEWEKGARGTDGRLWPWGNQWDPRRANANYTVGDTTPVKRYSAGISPYGLYDMAGNVFEWTRSEYAPYPGNTANKARYFAYKVDATGTLQRVKGKVYMVLRGGSWKSDQYSARTSARNPTWPDYASDFFGFRTCRDALH</sequence>
<keyword evidence="2" id="KW-0472">Membrane</keyword>
<evidence type="ECO:0000256" key="1">
    <source>
        <dbReference type="SAM" id="MobiDB-lite"/>
    </source>
</evidence>
<dbReference type="PANTHER" id="PTHR23150">
    <property type="entry name" value="SULFATASE MODIFYING FACTOR 1, 2"/>
    <property type="match status" value="1"/>
</dbReference>
<dbReference type="GO" id="GO:0120147">
    <property type="term" value="F:formylglycine-generating oxidase activity"/>
    <property type="evidence" value="ECO:0007669"/>
    <property type="project" value="TreeGrafter"/>
</dbReference>
<dbReference type="InterPro" id="IPR005532">
    <property type="entry name" value="SUMF_dom"/>
</dbReference>
<reference evidence="4" key="1">
    <citation type="journal article" date="2020" name="mSystems">
        <title>Genome- and Community-Level Interaction Insights into Carbon Utilization and Element Cycling Functions of Hydrothermarchaeota in Hydrothermal Sediment.</title>
        <authorList>
            <person name="Zhou Z."/>
            <person name="Liu Y."/>
            <person name="Xu W."/>
            <person name="Pan J."/>
            <person name="Luo Z.H."/>
            <person name="Li M."/>
        </authorList>
    </citation>
    <scope>NUCLEOTIDE SEQUENCE [LARGE SCALE GENOMIC DNA]</scope>
    <source>
        <strain evidence="4">SpSt-902</strain>
    </source>
</reference>
<dbReference type="EMBL" id="DTMM01000005">
    <property type="protein sequence ID" value="HFT92382.1"/>
    <property type="molecule type" value="Genomic_DNA"/>
</dbReference>
<feature type="region of interest" description="Disordered" evidence="1">
    <location>
        <begin position="1"/>
        <end position="31"/>
    </location>
</feature>
<gene>
    <name evidence="4" type="ORF">ENX03_00300</name>
</gene>
<dbReference type="InterPro" id="IPR016187">
    <property type="entry name" value="CTDL_fold"/>
</dbReference>
<dbReference type="Pfam" id="PF03781">
    <property type="entry name" value="FGE-sulfatase"/>
    <property type="match status" value="1"/>
</dbReference>
<protein>
    <recommendedName>
        <fullName evidence="3">Sulfatase-modifying factor enzyme-like domain-containing protein</fullName>
    </recommendedName>
</protein>
<evidence type="ECO:0000256" key="2">
    <source>
        <dbReference type="SAM" id="Phobius"/>
    </source>
</evidence>
<dbReference type="InterPro" id="IPR051043">
    <property type="entry name" value="Sulfatase_Mod_Factor_Kinase"/>
</dbReference>
<name>A0A7C3LQW7_9BACT</name>
<comment type="caution">
    <text evidence="4">The sequence shown here is derived from an EMBL/GenBank/DDBJ whole genome shotgun (WGS) entry which is preliminary data.</text>
</comment>
<keyword evidence="2" id="KW-0812">Transmembrane</keyword>
<keyword evidence="2" id="KW-1133">Transmembrane helix</keyword>
<dbReference type="InterPro" id="IPR042095">
    <property type="entry name" value="SUMF_sf"/>
</dbReference>
<accession>A0A7C3LQW7</accession>
<feature type="transmembrane region" description="Helical" evidence="2">
    <location>
        <begin position="47"/>
        <end position="68"/>
    </location>
</feature>
<evidence type="ECO:0000259" key="3">
    <source>
        <dbReference type="Pfam" id="PF03781"/>
    </source>
</evidence>
<dbReference type="AlphaFoldDB" id="A0A7C3LQW7"/>
<dbReference type="PANTHER" id="PTHR23150:SF19">
    <property type="entry name" value="FORMYLGLYCINE-GENERATING ENZYME"/>
    <property type="match status" value="1"/>
</dbReference>
<proteinExistence type="predicted"/>
<feature type="domain" description="Sulfatase-modifying factor enzyme-like" evidence="3">
    <location>
        <begin position="140"/>
        <end position="367"/>
    </location>
</feature>